<evidence type="ECO:0000256" key="5">
    <source>
        <dbReference type="ARBA" id="ARBA00023002"/>
    </source>
</evidence>
<dbReference type="SUPFAM" id="SSF56645">
    <property type="entry name" value="Acyl-CoA dehydrogenase NM domain-like"/>
    <property type="match status" value="1"/>
</dbReference>
<feature type="domain" description="Acyl-CoA dehydrogenase/oxidase N-terminal" evidence="6">
    <location>
        <begin position="36"/>
        <end position="121"/>
    </location>
</feature>
<name>A0A9Q1HCG4_HOLLE</name>
<keyword evidence="8" id="KW-1185">Reference proteome</keyword>
<comment type="similarity">
    <text evidence="2">Belongs to the acyl-CoA dehydrogenase family.</text>
</comment>
<dbReference type="InterPro" id="IPR009100">
    <property type="entry name" value="AcylCoA_DH/oxidase_NM_dom_sf"/>
</dbReference>
<dbReference type="PANTHER" id="PTHR43884:SF12">
    <property type="entry name" value="ISOVALERYL-COA DEHYDROGENASE, MITOCHONDRIAL-RELATED"/>
    <property type="match status" value="1"/>
</dbReference>
<organism evidence="7 8">
    <name type="scientific">Holothuria leucospilota</name>
    <name type="common">Black long sea cucumber</name>
    <name type="synonym">Mertensiothuria leucospilota</name>
    <dbReference type="NCBI Taxonomy" id="206669"/>
    <lineage>
        <taxon>Eukaryota</taxon>
        <taxon>Metazoa</taxon>
        <taxon>Echinodermata</taxon>
        <taxon>Eleutherozoa</taxon>
        <taxon>Echinozoa</taxon>
        <taxon>Holothuroidea</taxon>
        <taxon>Aspidochirotacea</taxon>
        <taxon>Aspidochirotida</taxon>
        <taxon>Holothuriidae</taxon>
        <taxon>Holothuria</taxon>
    </lineage>
</organism>
<evidence type="ECO:0000256" key="2">
    <source>
        <dbReference type="ARBA" id="ARBA00009347"/>
    </source>
</evidence>
<evidence type="ECO:0000256" key="4">
    <source>
        <dbReference type="ARBA" id="ARBA00022827"/>
    </source>
</evidence>
<keyword evidence="4" id="KW-0274">FAD</keyword>
<dbReference type="GO" id="GO:0005739">
    <property type="term" value="C:mitochondrion"/>
    <property type="evidence" value="ECO:0007669"/>
    <property type="project" value="TreeGrafter"/>
</dbReference>
<sequence>MATMRHFQRTFSRLMAGKSQIVPNRRGLSALAELPETHQMMKKTCADFADNELKPIASQIDKEHTFPADKIKAMGDLGLLAMVVPTEYGGTGLDNLAYAVALEEISRGCATCGVTMSLMNTFSPPF</sequence>
<evidence type="ECO:0000313" key="7">
    <source>
        <dbReference type="EMBL" id="KAJ8044247.1"/>
    </source>
</evidence>
<protein>
    <submittedName>
        <fullName evidence="7">Short-chain specific acyl-CoA dehydrogenase, mitochondrial</fullName>
    </submittedName>
</protein>
<dbReference type="Pfam" id="PF02771">
    <property type="entry name" value="Acyl-CoA_dh_N"/>
    <property type="match status" value="1"/>
</dbReference>
<dbReference type="InterPro" id="IPR037069">
    <property type="entry name" value="AcylCoA_DH/ox_N_sf"/>
</dbReference>
<dbReference type="AlphaFoldDB" id="A0A9Q1HCG4"/>
<dbReference type="GO" id="GO:0033539">
    <property type="term" value="P:fatty acid beta-oxidation using acyl-CoA dehydrogenase"/>
    <property type="evidence" value="ECO:0007669"/>
    <property type="project" value="TreeGrafter"/>
</dbReference>
<dbReference type="Proteomes" id="UP001152320">
    <property type="component" value="Chromosome 4"/>
</dbReference>
<comment type="caution">
    <text evidence="7">The sequence shown here is derived from an EMBL/GenBank/DDBJ whole genome shotgun (WGS) entry which is preliminary data.</text>
</comment>
<reference evidence="7" key="1">
    <citation type="submission" date="2021-10" db="EMBL/GenBank/DDBJ databases">
        <title>Tropical sea cucumber genome reveals ecological adaptation and Cuvierian tubules defense mechanism.</title>
        <authorList>
            <person name="Chen T."/>
        </authorList>
    </citation>
    <scope>NUCLEOTIDE SEQUENCE</scope>
    <source>
        <strain evidence="7">Nanhai2018</strain>
        <tissue evidence="7">Muscle</tissue>
    </source>
</reference>
<evidence type="ECO:0000259" key="6">
    <source>
        <dbReference type="Pfam" id="PF02771"/>
    </source>
</evidence>
<dbReference type="Gene3D" id="1.10.540.10">
    <property type="entry name" value="Acyl-CoA dehydrogenase/oxidase, N-terminal domain"/>
    <property type="match status" value="1"/>
</dbReference>
<dbReference type="OrthoDB" id="10254877at2759"/>
<dbReference type="GO" id="GO:0046359">
    <property type="term" value="P:butyrate catabolic process"/>
    <property type="evidence" value="ECO:0007669"/>
    <property type="project" value="TreeGrafter"/>
</dbReference>
<evidence type="ECO:0000256" key="1">
    <source>
        <dbReference type="ARBA" id="ARBA00001974"/>
    </source>
</evidence>
<dbReference type="FunFam" id="1.10.540.10:FF:000002">
    <property type="entry name" value="Acyl-CoA dehydrogenase FadE19"/>
    <property type="match status" value="1"/>
</dbReference>
<evidence type="ECO:0000313" key="8">
    <source>
        <dbReference type="Proteomes" id="UP001152320"/>
    </source>
</evidence>
<dbReference type="GO" id="GO:0003995">
    <property type="term" value="F:acyl-CoA dehydrogenase activity"/>
    <property type="evidence" value="ECO:0007669"/>
    <property type="project" value="TreeGrafter"/>
</dbReference>
<proteinExistence type="inferred from homology"/>
<gene>
    <name evidence="7" type="ORF">HOLleu_11653</name>
</gene>
<evidence type="ECO:0000256" key="3">
    <source>
        <dbReference type="ARBA" id="ARBA00022630"/>
    </source>
</evidence>
<comment type="cofactor">
    <cofactor evidence="1">
        <name>FAD</name>
        <dbReference type="ChEBI" id="CHEBI:57692"/>
    </cofactor>
</comment>
<dbReference type="EMBL" id="JAIZAY010000004">
    <property type="protein sequence ID" value="KAJ8044247.1"/>
    <property type="molecule type" value="Genomic_DNA"/>
</dbReference>
<accession>A0A9Q1HCG4</accession>
<dbReference type="PANTHER" id="PTHR43884">
    <property type="entry name" value="ACYL-COA DEHYDROGENASE"/>
    <property type="match status" value="1"/>
</dbReference>
<dbReference type="GO" id="GO:0050660">
    <property type="term" value="F:flavin adenine dinucleotide binding"/>
    <property type="evidence" value="ECO:0007669"/>
    <property type="project" value="InterPro"/>
</dbReference>
<keyword evidence="5" id="KW-0560">Oxidoreductase</keyword>
<dbReference type="InterPro" id="IPR013786">
    <property type="entry name" value="AcylCoA_DH/ox_N"/>
</dbReference>
<keyword evidence="3" id="KW-0285">Flavoprotein</keyword>